<dbReference type="AlphaFoldDB" id="A0A1J5FAH9"/>
<comment type="caution">
    <text evidence="2">The sequence shown here is derived from an EMBL/GenBank/DDBJ whole genome shotgun (WGS) entry which is preliminary data.</text>
</comment>
<feature type="domain" description="NYN" evidence="1">
    <location>
        <begin position="16"/>
        <end position="185"/>
    </location>
</feature>
<dbReference type="EMBL" id="MNYR01000003">
    <property type="protein sequence ID" value="OIP56915.1"/>
    <property type="molecule type" value="Genomic_DNA"/>
</dbReference>
<dbReference type="Pfam" id="PF01936">
    <property type="entry name" value="NYN"/>
    <property type="match status" value="1"/>
</dbReference>
<protein>
    <recommendedName>
        <fullName evidence="1">NYN domain-containing protein</fullName>
    </recommendedName>
</protein>
<dbReference type="Gene3D" id="3.40.50.1010">
    <property type="entry name" value="5'-nuclease"/>
    <property type="match status" value="1"/>
</dbReference>
<dbReference type="STRING" id="1805236.AUK13_00105"/>
<dbReference type="InterPro" id="IPR047140">
    <property type="entry name" value="LabA"/>
</dbReference>
<dbReference type="Proteomes" id="UP000183922">
    <property type="component" value="Unassembled WGS sequence"/>
</dbReference>
<name>A0A1J5FAH9_9BACT</name>
<dbReference type="CDD" id="cd10911">
    <property type="entry name" value="PIN_LabA"/>
    <property type="match status" value="1"/>
</dbReference>
<evidence type="ECO:0000259" key="1">
    <source>
        <dbReference type="Pfam" id="PF01936"/>
    </source>
</evidence>
<gene>
    <name evidence="2" type="ORF">AUK13_00105</name>
</gene>
<dbReference type="InterPro" id="IPR021139">
    <property type="entry name" value="NYN"/>
</dbReference>
<evidence type="ECO:0000313" key="3">
    <source>
        <dbReference type="Proteomes" id="UP000183922"/>
    </source>
</evidence>
<organism evidence="2 3">
    <name type="scientific">Candidatus Kuenenbacteria bacterium CG2_30_39_24</name>
    <dbReference type="NCBI Taxonomy" id="1805236"/>
    <lineage>
        <taxon>Bacteria</taxon>
        <taxon>Candidatus Kueneniibacteriota</taxon>
    </lineage>
</organism>
<dbReference type="PANTHER" id="PTHR35458:SF2">
    <property type="entry name" value="SLR0755 PROTEIN"/>
    <property type="match status" value="1"/>
</dbReference>
<dbReference type="PANTHER" id="PTHR35458">
    <property type="entry name" value="SLR0755 PROTEIN"/>
    <property type="match status" value="1"/>
</dbReference>
<proteinExistence type="predicted"/>
<dbReference type="GO" id="GO:0004540">
    <property type="term" value="F:RNA nuclease activity"/>
    <property type="evidence" value="ECO:0007669"/>
    <property type="project" value="InterPro"/>
</dbReference>
<sequence>MNNYSEKLKQAVKGKIFIAIDAANLERSVQDMWVSPKDIPDEFKKYTADQLCWRIDYQNLKSFFQSFCDLQQITFYSPKFETENHNNFLGFLKKVLGFKLKTKPLKEYNDHTDEKPHRKANFDVEIAVDVTHNLSNFDTLVLFSGDCDFEYLLKFLRGQNKTVIVFSRAGHVAKELPPASNYYFDIVDFRYDILRIVLKNAKNPA</sequence>
<evidence type="ECO:0000313" key="2">
    <source>
        <dbReference type="EMBL" id="OIP56915.1"/>
    </source>
</evidence>
<reference evidence="2 3" key="1">
    <citation type="journal article" date="2016" name="Environ. Microbiol.">
        <title>Genomic resolution of a cold subsurface aquifer community provides metabolic insights for novel microbes adapted to high CO concentrations.</title>
        <authorList>
            <person name="Probst A.J."/>
            <person name="Castelle C.J."/>
            <person name="Singh A."/>
            <person name="Brown C.T."/>
            <person name="Anantharaman K."/>
            <person name="Sharon I."/>
            <person name="Hug L.A."/>
            <person name="Burstein D."/>
            <person name="Emerson J.B."/>
            <person name="Thomas B.C."/>
            <person name="Banfield J.F."/>
        </authorList>
    </citation>
    <scope>NUCLEOTIDE SEQUENCE [LARGE SCALE GENOMIC DNA]</scope>
    <source>
        <strain evidence="2">CG2_30_39_24</strain>
    </source>
</reference>
<accession>A0A1J5FAH9</accession>